<gene>
    <name evidence="1" type="ORF">SNOG_02798</name>
</gene>
<accession>Q0UZL6</accession>
<sequence>MNGPSKGSKRMTATAPWFRVLDVSAQTFLGFDPGRTKRAGG</sequence>
<dbReference type="RefSeq" id="XP_001793393.1">
    <property type="nucleotide sequence ID" value="XM_001793341.1"/>
</dbReference>
<reference evidence="2" key="1">
    <citation type="journal article" date="2007" name="Plant Cell">
        <title>Dothideomycete-plant interactions illuminated by genome sequencing and EST analysis of the wheat pathogen Stagonospora nodorum.</title>
        <authorList>
            <person name="Hane J.K."/>
            <person name="Lowe R.G."/>
            <person name="Solomon P.S."/>
            <person name="Tan K.C."/>
            <person name="Schoch C.L."/>
            <person name="Spatafora J.W."/>
            <person name="Crous P.W."/>
            <person name="Kodira C."/>
            <person name="Birren B.W."/>
            <person name="Galagan J.E."/>
            <person name="Torriani S.F."/>
            <person name="McDonald B.A."/>
            <person name="Oliver R.P."/>
        </authorList>
    </citation>
    <scope>NUCLEOTIDE SEQUENCE [LARGE SCALE GENOMIC DNA]</scope>
    <source>
        <strain evidence="2">SN15 / ATCC MYA-4574 / FGSC 10173</strain>
    </source>
</reference>
<dbReference type="InParanoid" id="Q0UZL6"/>
<protein>
    <submittedName>
        <fullName evidence="1">Uncharacterized protein</fullName>
    </submittedName>
</protein>
<proteinExistence type="predicted"/>
<dbReference type="KEGG" id="pno:SNOG_02798"/>
<name>Q0UZL6_PHANO</name>
<dbReference type="AlphaFoldDB" id="Q0UZL6"/>
<dbReference type="Proteomes" id="UP000001055">
    <property type="component" value="Unassembled WGS sequence"/>
</dbReference>
<evidence type="ECO:0000313" key="2">
    <source>
        <dbReference type="Proteomes" id="UP000001055"/>
    </source>
</evidence>
<organism evidence="1 2">
    <name type="scientific">Phaeosphaeria nodorum (strain SN15 / ATCC MYA-4574 / FGSC 10173)</name>
    <name type="common">Glume blotch fungus</name>
    <name type="synonym">Parastagonospora nodorum</name>
    <dbReference type="NCBI Taxonomy" id="321614"/>
    <lineage>
        <taxon>Eukaryota</taxon>
        <taxon>Fungi</taxon>
        <taxon>Dikarya</taxon>
        <taxon>Ascomycota</taxon>
        <taxon>Pezizomycotina</taxon>
        <taxon>Dothideomycetes</taxon>
        <taxon>Pleosporomycetidae</taxon>
        <taxon>Pleosporales</taxon>
        <taxon>Pleosporineae</taxon>
        <taxon>Phaeosphaeriaceae</taxon>
        <taxon>Parastagonospora</taxon>
    </lineage>
</organism>
<dbReference type="GeneID" id="5970250"/>
<evidence type="ECO:0000313" key="1">
    <source>
        <dbReference type="EMBL" id="EAT89529.1"/>
    </source>
</evidence>
<dbReference type="EMBL" id="CH445328">
    <property type="protein sequence ID" value="EAT89529.1"/>
    <property type="molecule type" value="Genomic_DNA"/>
</dbReference>